<dbReference type="Pfam" id="PF01842">
    <property type="entry name" value="ACT"/>
    <property type="match status" value="1"/>
</dbReference>
<dbReference type="GO" id="GO:0016853">
    <property type="term" value="F:isomerase activity"/>
    <property type="evidence" value="ECO:0007669"/>
    <property type="project" value="UniProtKB-KW"/>
</dbReference>
<name>A0A1I4T2W3_PSUAM</name>
<dbReference type="PROSITE" id="PS51671">
    <property type="entry name" value="ACT"/>
    <property type="match status" value="1"/>
</dbReference>
<dbReference type="InterPro" id="IPR016181">
    <property type="entry name" value="Acyl_CoA_acyltransferase"/>
</dbReference>
<evidence type="ECO:0000259" key="1">
    <source>
        <dbReference type="PROSITE" id="PS51671"/>
    </source>
</evidence>
<proteinExistence type="predicted"/>
<feature type="domain" description="ACT" evidence="1">
    <location>
        <begin position="279"/>
        <end position="356"/>
    </location>
</feature>
<dbReference type="SUPFAM" id="SSF55729">
    <property type="entry name" value="Acyl-CoA N-acyltransferases (Nat)"/>
    <property type="match status" value="1"/>
</dbReference>
<dbReference type="Proteomes" id="UP000199614">
    <property type="component" value="Unassembled WGS sequence"/>
</dbReference>
<dbReference type="CDD" id="cd02116">
    <property type="entry name" value="ACT"/>
    <property type="match status" value="1"/>
</dbReference>
<dbReference type="PANTHER" id="PTHR40267:SF1">
    <property type="entry name" value="BLR3294 PROTEIN"/>
    <property type="match status" value="1"/>
</dbReference>
<dbReference type="InterPro" id="IPR053714">
    <property type="entry name" value="Iso_Racemase_Enz_sf"/>
</dbReference>
<dbReference type="InterPro" id="IPR045865">
    <property type="entry name" value="ACT-like_dom_sf"/>
</dbReference>
<accession>A0A1I4T2W3</accession>
<dbReference type="InterPro" id="IPR002912">
    <property type="entry name" value="ACT_dom"/>
</dbReference>
<dbReference type="Gene3D" id="3.40.50.12500">
    <property type="match status" value="1"/>
</dbReference>
<dbReference type="PANTHER" id="PTHR40267">
    <property type="entry name" value="BLR3294 PROTEIN"/>
    <property type="match status" value="1"/>
</dbReference>
<keyword evidence="3" id="KW-1185">Reference proteome</keyword>
<evidence type="ECO:0000313" key="3">
    <source>
        <dbReference type="Proteomes" id="UP000199614"/>
    </source>
</evidence>
<protein>
    <submittedName>
        <fullName evidence="2">Maleate cis-trans isomerase</fullName>
    </submittedName>
</protein>
<dbReference type="Pfam" id="PF17645">
    <property type="entry name" value="Amdase"/>
    <property type="match status" value="1"/>
</dbReference>
<dbReference type="AlphaFoldDB" id="A0A1I4T2W3"/>
<gene>
    <name evidence="2" type="ORF">SAMN05216207_100270</name>
</gene>
<dbReference type="Gene3D" id="3.40.630.30">
    <property type="match status" value="1"/>
</dbReference>
<dbReference type="SUPFAM" id="SSF55021">
    <property type="entry name" value="ACT-like"/>
    <property type="match status" value="1"/>
</dbReference>
<dbReference type="STRING" id="260086.SAMN05216207_100270"/>
<dbReference type="InterPro" id="IPR026286">
    <property type="entry name" value="MaiA/AMDase"/>
</dbReference>
<organism evidence="2 3">
    <name type="scientific">Pseudonocardia ammonioxydans</name>
    <dbReference type="NCBI Taxonomy" id="260086"/>
    <lineage>
        <taxon>Bacteria</taxon>
        <taxon>Bacillati</taxon>
        <taxon>Actinomycetota</taxon>
        <taxon>Actinomycetes</taxon>
        <taxon>Pseudonocardiales</taxon>
        <taxon>Pseudonocardiaceae</taxon>
        <taxon>Pseudonocardia</taxon>
    </lineage>
</organism>
<keyword evidence="2" id="KW-0413">Isomerase</keyword>
<sequence>MNGEQFLDPPGVPGIGVVVPYDFAQDREMWRWVPEPVSLHVTRTPYVVAPADAGQARLVSAPEIVRTAVQNVLEPAPGVVAYSCTSGSFVGGAEGERALREVIREAGAPQAVTTAGSLVAACTALGVDRLALATPYVADLTAKLEGFLAAHGVDTVSRHGLGLLGHIWHVSPDEVVRAVRAADHPDAEAVFVSCTNLPTYDVIAELERELGKPVLTANQVTMWAALGAVGLTAVGPGQALIECRAPGDRPVLRVVTETTTDLAAAPGDGDEPVLPSLYKVRVQLPDESGALARLTTAVADAGANILSLSVHGQDSRSVVDEMLVGGTLTPDRLVAVVRSALNSAGPDAVRVVAADPHELVDAPTRALDLLAGCRGQGPAELVEGLAALLHADEVDVAPTGPELDDEHVFVLPSPQEPPMVARRAWAPFTVTERARAEAFVRAAAVPPGRVGHEVLLPGGDELVATPGTGEETAELDVLLRACVAALPDRTPSDVEWAAADLRALLVPPGGGSLVVRTADGVVVAAGSLAAAGEPGPDAGPEPIVLVHPAYRGQRLAGWLRRKLVHAVTAPGAAGAA</sequence>
<evidence type="ECO:0000313" key="2">
    <source>
        <dbReference type="EMBL" id="SFM70991.1"/>
    </source>
</evidence>
<dbReference type="EMBL" id="FOUY01000002">
    <property type="protein sequence ID" value="SFM70991.1"/>
    <property type="molecule type" value="Genomic_DNA"/>
</dbReference>
<reference evidence="2 3" key="1">
    <citation type="submission" date="2016-10" db="EMBL/GenBank/DDBJ databases">
        <authorList>
            <person name="de Groot N.N."/>
        </authorList>
    </citation>
    <scope>NUCLEOTIDE SEQUENCE [LARGE SCALE GENOMIC DNA]</scope>
    <source>
        <strain evidence="2 3">CGMCC 4.1877</strain>
    </source>
</reference>
<dbReference type="OrthoDB" id="4537983at2"/>